<evidence type="ECO:0000313" key="2">
    <source>
        <dbReference type="EnsemblMetazoa" id="G13843.68:cds"/>
    </source>
</evidence>
<name>A0A8W8IGR3_MAGGI</name>
<evidence type="ECO:0000256" key="1">
    <source>
        <dbReference type="SAM" id="MobiDB-lite"/>
    </source>
</evidence>
<dbReference type="AlphaFoldDB" id="A0A8W8IGR3"/>
<proteinExistence type="predicted"/>
<dbReference type="Proteomes" id="UP000005408">
    <property type="component" value="Unassembled WGS sequence"/>
</dbReference>
<feature type="compositionally biased region" description="Polar residues" evidence="1">
    <location>
        <begin position="365"/>
        <end position="383"/>
    </location>
</feature>
<feature type="region of interest" description="Disordered" evidence="1">
    <location>
        <begin position="152"/>
        <end position="203"/>
    </location>
</feature>
<feature type="region of interest" description="Disordered" evidence="1">
    <location>
        <begin position="77"/>
        <end position="107"/>
    </location>
</feature>
<feature type="compositionally biased region" description="Polar residues" evidence="1">
    <location>
        <begin position="408"/>
        <end position="430"/>
    </location>
</feature>
<sequence length="486" mass="52300">MASNSDKMAVTVDNHTNTSVNEHTETDVKVVVATSKVVSDGVHKKKTFKITSITKNRGGSSEAPIGELDGDSLEDLDETVESHTEDASSEILDGSKYEDVGEQSPLEDNNFSTEAELEAGKEPKEHTVTRFKVVKVETKEPFRRGRWTCRDSLDTPAVSEGSDTKISFKDKEKTNSGNSSACSSVHYDYGQDDPSKNPLHTGHTLNQVNDQLNEVLQNQPTGLVMNQNPVNVHMTQTGQLVWSDGTQMPQSSINLAHSYGMHPNPSNPNMNQMHKLLYGVPTMSDQATLQSYINAMNISVTGASNFAPTNQSVVSVSQGPAQQQSVSVQAIQNGHHGHIHNSNAPVITSLPNSINVSAGGDKDYTQQPTNIHPQTSLNPSNDVYSVPQIAPTSQIHSPGEYQEVKVSESPNVVPSNLPINMSASQSQTDQVAKASENISEGVPTDPQSQREGEELGNPSLTPILTESAVAEAVGSIASPTKEDAER</sequence>
<reference evidence="2" key="1">
    <citation type="submission" date="2022-08" db="UniProtKB">
        <authorList>
            <consortium name="EnsemblMetazoa"/>
        </authorList>
    </citation>
    <scope>IDENTIFICATION</scope>
    <source>
        <strain evidence="2">05x7-T-G4-1.051#20</strain>
    </source>
</reference>
<feature type="compositionally biased region" description="Basic and acidic residues" evidence="1">
    <location>
        <begin position="162"/>
        <end position="174"/>
    </location>
</feature>
<feature type="region of interest" description="Disordered" evidence="1">
    <location>
        <begin position="359"/>
        <end position="486"/>
    </location>
</feature>
<dbReference type="EnsemblMetazoa" id="G13843.68">
    <property type="protein sequence ID" value="G13843.68:cds"/>
    <property type="gene ID" value="G13843"/>
</dbReference>
<keyword evidence="3" id="KW-1185">Reference proteome</keyword>
<protein>
    <submittedName>
        <fullName evidence="2">Uncharacterized protein</fullName>
    </submittedName>
</protein>
<evidence type="ECO:0000313" key="3">
    <source>
        <dbReference type="Proteomes" id="UP000005408"/>
    </source>
</evidence>
<feature type="region of interest" description="Disordered" evidence="1">
    <location>
        <begin position="1"/>
        <end position="24"/>
    </location>
</feature>
<accession>A0A8W8IGR3</accession>
<organism evidence="2 3">
    <name type="scientific">Magallana gigas</name>
    <name type="common">Pacific oyster</name>
    <name type="synonym">Crassostrea gigas</name>
    <dbReference type="NCBI Taxonomy" id="29159"/>
    <lineage>
        <taxon>Eukaryota</taxon>
        <taxon>Metazoa</taxon>
        <taxon>Spiralia</taxon>
        <taxon>Lophotrochozoa</taxon>
        <taxon>Mollusca</taxon>
        <taxon>Bivalvia</taxon>
        <taxon>Autobranchia</taxon>
        <taxon>Pteriomorphia</taxon>
        <taxon>Ostreida</taxon>
        <taxon>Ostreoidea</taxon>
        <taxon>Ostreidae</taxon>
        <taxon>Magallana</taxon>
    </lineage>
</organism>